<organism evidence="3 4">
    <name type="scientific">Pseudohalioglobus lutimaris</name>
    <dbReference type="NCBI Taxonomy" id="1737061"/>
    <lineage>
        <taxon>Bacteria</taxon>
        <taxon>Pseudomonadati</taxon>
        <taxon>Pseudomonadota</taxon>
        <taxon>Gammaproteobacteria</taxon>
        <taxon>Cellvibrionales</taxon>
        <taxon>Halieaceae</taxon>
        <taxon>Pseudohalioglobus</taxon>
    </lineage>
</organism>
<evidence type="ECO:0000313" key="4">
    <source>
        <dbReference type="Proteomes" id="UP000235005"/>
    </source>
</evidence>
<reference evidence="3 4" key="1">
    <citation type="submission" date="2018-01" db="EMBL/GenBank/DDBJ databases">
        <title>The draft genome sequence of Halioglobus lutimaris HF004.</title>
        <authorList>
            <person name="Du Z.-J."/>
            <person name="Shi M.-J."/>
        </authorList>
    </citation>
    <scope>NUCLEOTIDE SEQUENCE [LARGE SCALE GENOMIC DNA]</scope>
    <source>
        <strain evidence="3 4">HF004</strain>
    </source>
</reference>
<dbReference type="AlphaFoldDB" id="A0A2N5WXV4"/>
<evidence type="ECO:0000256" key="2">
    <source>
        <dbReference type="SAM" id="SignalP"/>
    </source>
</evidence>
<keyword evidence="1" id="KW-0472">Membrane</keyword>
<comment type="caution">
    <text evidence="3">The sequence shown here is derived from an EMBL/GenBank/DDBJ whole genome shotgun (WGS) entry which is preliminary data.</text>
</comment>
<name>A0A2N5WXV4_9GAMM</name>
<keyword evidence="1" id="KW-0812">Transmembrane</keyword>
<feature type="signal peptide" evidence="2">
    <location>
        <begin position="1"/>
        <end position="29"/>
    </location>
</feature>
<dbReference type="EMBL" id="PKUS01000039">
    <property type="protein sequence ID" value="PLW67054.1"/>
    <property type="molecule type" value="Genomic_DNA"/>
</dbReference>
<feature type="chain" id="PRO_5014878892" evidence="2">
    <location>
        <begin position="30"/>
        <end position="117"/>
    </location>
</feature>
<dbReference type="Proteomes" id="UP000235005">
    <property type="component" value="Unassembled WGS sequence"/>
</dbReference>
<evidence type="ECO:0000313" key="3">
    <source>
        <dbReference type="EMBL" id="PLW67054.1"/>
    </source>
</evidence>
<gene>
    <name evidence="3" type="ORF">C0039_18730</name>
</gene>
<keyword evidence="2" id="KW-0732">Signal</keyword>
<keyword evidence="1" id="KW-1133">Transmembrane helix</keyword>
<feature type="transmembrane region" description="Helical" evidence="1">
    <location>
        <begin position="95"/>
        <end position="115"/>
    </location>
</feature>
<evidence type="ECO:0000256" key="1">
    <source>
        <dbReference type="SAM" id="Phobius"/>
    </source>
</evidence>
<accession>A0A2N5WXV4</accession>
<proteinExistence type="predicted"/>
<sequence>MFRKLYSNIRKVFAVVVIAASWSSAGAMGAEITSIETLKTASLDQAGMYQLAALELSAVHQASVPGDLVSTAGSPAVAVSPVSGVVVDSVDSNAFSSRLLLLLLASTVLGFSVVARR</sequence>
<dbReference type="RefSeq" id="WP_101518957.1">
    <property type="nucleotide sequence ID" value="NZ_PKUS01000039.1"/>
</dbReference>
<protein>
    <submittedName>
        <fullName evidence="3">Uncharacterized protein</fullName>
    </submittedName>
</protein>
<keyword evidence="4" id="KW-1185">Reference proteome</keyword>